<evidence type="ECO:0000313" key="1">
    <source>
        <dbReference type="EMBL" id="KAJ4430535.1"/>
    </source>
</evidence>
<gene>
    <name evidence="1" type="ORF">ANN_19123</name>
</gene>
<dbReference type="Proteomes" id="UP001148838">
    <property type="component" value="Unassembled WGS sequence"/>
</dbReference>
<accession>A0ABQ8S9P0</accession>
<proteinExistence type="predicted"/>
<comment type="caution">
    <text evidence="1">The sequence shown here is derived from an EMBL/GenBank/DDBJ whole genome shotgun (WGS) entry which is preliminary data.</text>
</comment>
<reference evidence="1 2" key="1">
    <citation type="journal article" date="2022" name="Allergy">
        <title>Genome assembly and annotation of Periplaneta americana reveal a comprehensive cockroach allergen profile.</title>
        <authorList>
            <person name="Wang L."/>
            <person name="Xiong Q."/>
            <person name="Saelim N."/>
            <person name="Wang L."/>
            <person name="Nong W."/>
            <person name="Wan A.T."/>
            <person name="Shi M."/>
            <person name="Liu X."/>
            <person name="Cao Q."/>
            <person name="Hui J.H.L."/>
            <person name="Sookrung N."/>
            <person name="Leung T.F."/>
            <person name="Tungtrongchitr A."/>
            <person name="Tsui S.K.W."/>
        </authorList>
    </citation>
    <scope>NUCLEOTIDE SEQUENCE [LARGE SCALE GENOMIC DNA]</scope>
    <source>
        <strain evidence="1">PWHHKU_190912</strain>
    </source>
</reference>
<evidence type="ECO:0000313" key="2">
    <source>
        <dbReference type="Proteomes" id="UP001148838"/>
    </source>
</evidence>
<name>A0ABQ8S9P0_PERAM</name>
<keyword evidence="2" id="KW-1185">Reference proteome</keyword>
<dbReference type="EMBL" id="JAJSOF020000031">
    <property type="protein sequence ID" value="KAJ4430535.1"/>
    <property type="molecule type" value="Genomic_DNA"/>
</dbReference>
<sequence>MAGLCEGGNEPPGSLKAICNGRQHSLKCVKGKRSRPMCPVVQQEEVESISASRYECTIVQCVLRGEVTSSPGAARAKPDKDYRMKPLPPLELPVSSRMLCALVLPGPLLPLAANPEFPGAAKFAAVCQ</sequence>
<protein>
    <submittedName>
        <fullName evidence="1">Uncharacterized protein</fullName>
    </submittedName>
</protein>
<organism evidence="1 2">
    <name type="scientific">Periplaneta americana</name>
    <name type="common">American cockroach</name>
    <name type="synonym">Blatta americana</name>
    <dbReference type="NCBI Taxonomy" id="6978"/>
    <lineage>
        <taxon>Eukaryota</taxon>
        <taxon>Metazoa</taxon>
        <taxon>Ecdysozoa</taxon>
        <taxon>Arthropoda</taxon>
        <taxon>Hexapoda</taxon>
        <taxon>Insecta</taxon>
        <taxon>Pterygota</taxon>
        <taxon>Neoptera</taxon>
        <taxon>Polyneoptera</taxon>
        <taxon>Dictyoptera</taxon>
        <taxon>Blattodea</taxon>
        <taxon>Blattoidea</taxon>
        <taxon>Blattidae</taxon>
        <taxon>Blattinae</taxon>
        <taxon>Periplaneta</taxon>
    </lineage>
</organism>